<keyword evidence="10" id="KW-0963">Cytoplasm</keyword>
<organism evidence="18">
    <name type="scientific">Anaplasma marginale</name>
    <dbReference type="NCBI Taxonomy" id="770"/>
    <lineage>
        <taxon>Bacteria</taxon>
        <taxon>Pseudomonadati</taxon>
        <taxon>Pseudomonadota</taxon>
        <taxon>Alphaproteobacteria</taxon>
        <taxon>Rickettsiales</taxon>
        <taxon>Anaplasmataceae</taxon>
        <taxon>Anaplasma</taxon>
    </lineage>
</organism>
<evidence type="ECO:0000256" key="5">
    <source>
        <dbReference type="ARBA" id="ARBA00023002"/>
    </source>
</evidence>
<comment type="function">
    <text evidence="10">Catalyzes the reduction of the glycolytic intermediate dihydroxyacetone phosphate (DHAP) to sn-glycerol 3-phosphate (G3P), the key precursor for phospholipid synthesis.</text>
</comment>
<feature type="binding site" evidence="10">
    <location>
        <position position="318"/>
    </location>
    <ligand>
        <name>NADPH</name>
        <dbReference type="ChEBI" id="CHEBI:57783"/>
    </ligand>
</feature>
<evidence type="ECO:0000256" key="8">
    <source>
        <dbReference type="ARBA" id="ARBA00023209"/>
    </source>
</evidence>
<feature type="binding site" evidence="10">
    <location>
        <position position="143"/>
    </location>
    <ligand>
        <name>NADPH</name>
        <dbReference type="ChEBI" id="CHEBI:57783"/>
    </ligand>
</feature>
<proteinExistence type="inferred from homology"/>
<evidence type="ECO:0000256" key="12">
    <source>
        <dbReference type="PIRSR" id="PIRSR000114-2"/>
    </source>
</evidence>
<evidence type="ECO:0000256" key="10">
    <source>
        <dbReference type="HAMAP-Rule" id="MF_00394"/>
    </source>
</evidence>
<evidence type="ECO:0000256" key="15">
    <source>
        <dbReference type="RuleBase" id="RU000439"/>
    </source>
</evidence>
<evidence type="ECO:0000256" key="1">
    <source>
        <dbReference type="ARBA" id="ARBA00011009"/>
    </source>
</evidence>
<keyword evidence="5 10" id="KW-0560">Oxidoreductase</keyword>
<evidence type="ECO:0000256" key="6">
    <source>
        <dbReference type="ARBA" id="ARBA00023027"/>
    </source>
</evidence>
<keyword evidence="6 10" id="KW-0520">NAD</keyword>
<feature type="binding site" evidence="10">
    <location>
        <position position="175"/>
    </location>
    <ligand>
        <name>NADPH</name>
        <dbReference type="ChEBI" id="CHEBI:57783"/>
    </ligand>
</feature>
<dbReference type="SUPFAM" id="SSF48179">
    <property type="entry name" value="6-phosphogluconate dehydrogenase C-terminal domain-like"/>
    <property type="match status" value="1"/>
</dbReference>
<evidence type="ECO:0000256" key="3">
    <source>
        <dbReference type="ARBA" id="ARBA00022741"/>
    </source>
</evidence>
<feature type="binding site" evidence="10">
    <location>
        <position position="292"/>
    </location>
    <ligand>
        <name>NADPH</name>
        <dbReference type="ChEBI" id="CHEBI:57783"/>
    </ligand>
</feature>
<dbReference type="EC" id="1.1.1.94" evidence="10"/>
<evidence type="ECO:0000256" key="14">
    <source>
        <dbReference type="RuleBase" id="RU000437"/>
    </source>
</evidence>
<dbReference type="Pfam" id="PF01210">
    <property type="entry name" value="NAD_Gly3P_dh_N"/>
    <property type="match status" value="1"/>
</dbReference>
<gene>
    <name evidence="10" type="primary">gpsA</name>
    <name evidence="18" type="ORF">FY207_04955</name>
</gene>
<comment type="catalytic activity">
    <reaction evidence="10">
        <text>sn-glycerol 3-phosphate + NAD(+) = dihydroxyacetone phosphate + NADH + H(+)</text>
        <dbReference type="Rhea" id="RHEA:11092"/>
        <dbReference type="ChEBI" id="CHEBI:15378"/>
        <dbReference type="ChEBI" id="CHEBI:57540"/>
        <dbReference type="ChEBI" id="CHEBI:57597"/>
        <dbReference type="ChEBI" id="CHEBI:57642"/>
        <dbReference type="ChEBI" id="CHEBI:57945"/>
        <dbReference type="EC" id="1.1.1.94"/>
    </reaction>
</comment>
<evidence type="ECO:0000313" key="18">
    <source>
        <dbReference type="EMBL" id="KAB0450852.1"/>
    </source>
</evidence>
<dbReference type="UniPathway" id="UPA00940"/>
<name>A0A643CKK4_ANAMA</name>
<dbReference type="InterPro" id="IPR013328">
    <property type="entry name" value="6PGD_dom2"/>
</dbReference>
<feature type="binding site" evidence="10">
    <location>
        <position position="281"/>
    </location>
    <ligand>
        <name>sn-glycerol 3-phosphate</name>
        <dbReference type="ChEBI" id="CHEBI:57597"/>
    </ligand>
</feature>
<feature type="binding site" evidence="12">
    <location>
        <begin position="292"/>
        <end position="293"/>
    </location>
    <ligand>
        <name>substrate</name>
    </ligand>
</feature>
<dbReference type="GO" id="GO:0006650">
    <property type="term" value="P:glycerophospholipid metabolic process"/>
    <property type="evidence" value="ECO:0007669"/>
    <property type="project" value="UniProtKB-UniRule"/>
</dbReference>
<reference evidence="18" key="1">
    <citation type="submission" date="2019-08" db="EMBL/GenBank/DDBJ databases">
        <authorList>
            <person name="Amaro Estrada I."/>
            <person name="Quiroz Castaneda R.E."/>
            <person name="Martinez Ocampo F."/>
            <person name="Rodriguez Camarillo S.D."/>
        </authorList>
    </citation>
    <scope>NUCLEOTIDE SEQUENCE</scope>
    <source>
        <strain evidence="18">MEX-30-184-02</strain>
    </source>
</reference>
<feature type="binding site" evidence="13">
    <location>
        <begin position="43"/>
        <end position="48"/>
    </location>
    <ligand>
        <name>NAD(+)</name>
        <dbReference type="ChEBI" id="CHEBI:57540"/>
    </ligand>
</feature>
<dbReference type="Gene3D" id="3.40.50.720">
    <property type="entry name" value="NAD(P)-binding Rossmann-like Domain"/>
    <property type="match status" value="1"/>
</dbReference>
<feature type="binding site" evidence="12">
    <location>
        <position position="143"/>
    </location>
    <ligand>
        <name>substrate</name>
    </ligand>
</feature>
<dbReference type="GO" id="GO:0005829">
    <property type="term" value="C:cytosol"/>
    <property type="evidence" value="ECO:0007669"/>
    <property type="project" value="TreeGrafter"/>
</dbReference>
<dbReference type="EMBL" id="VTCY01000019">
    <property type="protein sequence ID" value="KAB0450852.1"/>
    <property type="molecule type" value="Genomic_DNA"/>
</dbReference>
<dbReference type="PIRSF" id="PIRSF000114">
    <property type="entry name" value="Glycerol-3-P_dh"/>
    <property type="match status" value="1"/>
</dbReference>
<feature type="binding site" evidence="13">
    <location>
        <position position="175"/>
    </location>
    <ligand>
        <name>NAD(+)</name>
        <dbReference type="ChEBI" id="CHEBI:57540"/>
    </ligand>
</feature>
<dbReference type="RefSeq" id="WP_010268273.1">
    <property type="nucleotide sequence ID" value="NZ_PKOF01000016.1"/>
</dbReference>
<evidence type="ECO:0000256" key="13">
    <source>
        <dbReference type="PIRSR" id="PIRSR000114-3"/>
    </source>
</evidence>
<dbReference type="HAMAP" id="MF_00394">
    <property type="entry name" value="NAD_Glyc3P_dehydrog"/>
    <property type="match status" value="1"/>
</dbReference>
<evidence type="ECO:0000256" key="9">
    <source>
        <dbReference type="ARBA" id="ARBA00023264"/>
    </source>
</evidence>
<dbReference type="GO" id="GO:0046168">
    <property type="term" value="P:glycerol-3-phosphate catabolic process"/>
    <property type="evidence" value="ECO:0007669"/>
    <property type="project" value="InterPro"/>
</dbReference>
<feature type="binding site" evidence="10">
    <location>
        <position position="67"/>
    </location>
    <ligand>
        <name>NADPH</name>
        <dbReference type="ChEBI" id="CHEBI:57783"/>
    </ligand>
</feature>
<evidence type="ECO:0000256" key="2">
    <source>
        <dbReference type="ARBA" id="ARBA00022516"/>
    </source>
</evidence>
<sequence>MLLMPQTPIYPPPHVFYVDKWHAKLYHAGRVFLKVEVQVTILGAGAFGTALSIALCNTGKKVRIWSRNGQVVESLRTHGENSVYLPGFKVPREVLVHSDMGLATDGPAAILMCVPAQELRSLCNTITAASALEAGVPLLVCSKGIENSSLKFPSEVVAEMFPQNPVFVLSGPALARELASGLPCAMVLAGDEITTAETLASQLSGPALAIVHSGDLMGVQVGAVMKNIIAIASGIIAGMGLGHNASAIVMVQGMSEIKAVCEAKVGVAATETLIGLSCLGDLVLTCTAPGSRNMSFGSSVGKAGRAGASGQQKPMLVEGVESVTAMVNMGKALNLELPICSAIARMLHGQLGVRQAAAEILSAPVKSRLNV</sequence>
<dbReference type="GO" id="GO:0005975">
    <property type="term" value="P:carbohydrate metabolic process"/>
    <property type="evidence" value="ECO:0007669"/>
    <property type="project" value="InterPro"/>
</dbReference>
<keyword evidence="9 10" id="KW-1208">Phospholipid metabolism</keyword>
<feature type="binding site" evidence="10">
    <location>
        <position position="84"/>
    </location>
    <ligand>
        <name>NADPH</name>
        <dbReference type="ChEBI" id="CHEBI:57783"/>
    </ligand>
</feature>
<dbReference type="PANTHER" id="PTHR11728">
    <property type="entry name" value="GLYCEROL-3-PHOSPHATE DEHYDROGENASE"/>
    <property type="match status" value="1"/>
</dbReference>
<keyword evidence="2 10" id="KW-0444">Lipid biosynthesis</keyword>
<dbReference type="SUPFAM" id="SSF51735">
    <property type="entry name" value="NAD(P)-binding Rossmann-fold domains"/>
    <property type="match status" value="1"/>
</dbReference>
<dbReference type="InterPro" id="IPR006109">
    <property type="entry name" value="G3P_DH_NAD-dep_C"/>
</dbReference>
<evidence type="ECO:0000259" key="16">
    <source>
        <dbReference type="Pfam" id="PF01210"/>
    </source>
</evidence>
<dbReference type="Pfam" id="PF07479">
    <property type="entry name" value="NAD_Gly3P_dh_C"/>
    <property type="match status" value="1"/>
</dbReference>
<dbReference type="FunFam" id="3.40.50.720:FF:000019">
    <property type="entry name" value="Glycerol-3-phosphate dehydrogenase [NAD(P)+]"/>
    <property type="match status" value="1"/>
</dbReference>
<feature type="binding site" evidence="10">
    <location>
        <position position="143"/>
    </location>
    <ligand>
        <name>sn-glycerol 3-phosphate</name>
        <dbReference type="ChEBI" id="CHEBI:57597"/>
    </ligand>
</feature>
<dbReference type="GO" id="GO:0051287">
    <property type="term" value="F:NAD binding"/>
    <property type="evidence" value="ECO:0007669"/>
    <property type="project" value="InterPro"/>
</dbReference>
<comment type="caution">
    <text evidence="10">Lacks conserved residue(s) required for the propagation of feature annotation.</text>
</comment>
<comment type="similarity">
    <text evidence="1 10 14">Belongs to the NAD-dependent glycerol-3-phosphate dehydrogenase family.</text>
</comment>
<dbReference type="NCBIfam" id="NF000940">
    <property type="entry name" value="PRK00094.1-2"/>
    <property type="match status" value="1"/>
</dbReference>
<dbReference type="PROSITE" id="PS00957">
    <property type="entry name" value="NAD_G3PDH"/>
    <property type="match status" value="1"/>
</dbReference>
<keyword evidence="3 10" id="KW-0547">Nucleotide-binding</keyword>
<dbReference type="NCBIfam" id="NF000942">
    <property type="entry name" value="PRK00094.1-4"/>
    <property type="match status" value="1"/>
</dbReference>
<dbReference type="InterPro" id="IPR011128">
    <property type="entry name" value="G3P_DH_NAD-dep_N"/>
</dbReference>
<keyword evidence="4 10" id="KW-0521">NADP</keyword>
<dbReference type="InterPro" id="IPR006168">
    <property type="entry name" value="G3P_DH_NAD-dep"/>
</dbReference>
<feature type="active site" description="Proton acceptor" evidence="10 11">
    <location>
        <position position="226"/>
    </location>
</feature>
<dbReference type="InterPro" id="IPR036291">
    <property type="entry name" value="NAD(P)-bd_dom_sf"/>
</dbReference>
<evidence type="ECO:0000256" key="11">
    <source>
        <dbReference type="PIRSR" id="PIRSR000114-1"/>
    </source>
</evidence>
<evidence type="ECO:0000256" key="7">
    <source>
        <dbReference type="ARBA" id="ARBA00023098"/>
    </source>
</evidence>
<comment type="pathway">
    <text evidence="10">Membrane lipid metabolism; glycerophospholipid metabolism.</text>
</comment>
<dbReference type="GO" id="GO:0046167">
    <property type="term" value="P:glycerol-3-phosphate biosynthetic process"/>
    <property type="evidence" value="ECO:0007669"/>
    <property type="project" value="UniProtKB-UniRule"/>
</dbReference>
<dbReference type="AlphaFoldDB" id="A0A643CKK4"/>
<dbReference type="GO" id="GO:0141153">
    <property type="term" value="F:glycerol-3-phosphate dehydrogenase (NADP+) activity"/>
    <property type="evidence" value="ECO:0007669"/>
    <property type="project" value="RHEA"/>
</dbReference>
<feature type="binding site" evidence="10">
    <location>
        <position position="293"/>
    </location>
    <ligand>
        <name>sn-glycerol 3-phosphate</name>
        <dbReference type="ChEBI" id="CHEBI:57597"/>
    </ligand>
</feature>
<feature type="binding site" evidence="10">
    <location>
        <position position="292"/>
    </location>
    <ligand>
        <name>sn-glycerol 3-phosphate</name>
        <dbReference type="ChEBI" id="CHEBI:57597"/>
    </ligand>
</feature>
<feature type="binding site" evidence="10">
    <location>
        <position position="47"/>
    </location>
    <ligand>
        <name>NADPH</name>
        <dbReference type="ChEBI" id="CHEBI:57783"/>
    </ligand>
</feature>
<evidence type="ECO:0000256" key="4">
    <source>
        <dbReference type="ARBA" id="ARBA00022857"/>
    </source>
</evidence>
<evidence type="ECO:0000259" key="17">
    <source>
        <dbReference type="Pfam" id="PF07479"/>
    </source>
</evidence>
<keyword evidence="7 10" id="KW-0443">Lipid metabolism</keyword>
<protein>
    <recommendedName>
        <fullName evidence="10">Glycerol-3-phosphate dehydrogenase [NAD(P)+]</fullName>
        <ecNumber evidence="10">1.1.1.94</ecNumber>
    </recommendedName>
    <alternativeName>
        <fullName evidence="10">NAD(P)(+)-dependent glycerol-3-phosphate dehydrogenase</fullName>
    </alternativeName>
    <alternativeName>
        <fullName evidence="10">NAD(P)H-dependent dihydroxyacetone-phosphate reductase</fullName>
    </alternativeName>
</protein>
<feature type="binding site" evidence="10">
    <location>
        <position position="226"/>
    </location>
    <ligand>
        <name>sn-glycerol 3-phosphate</name>
        <dbReference type="ChEBI" id="CHEBI:57597"/>
    </ligand>
</feature>
<comment type="catalytic activity">
    <reaction evidence="10 15">
        <text>sn-glycerol 3-phosphate + NADP(+) = dihydroxyacetone phosphate + NADPH + H(+)</text>
        <dbReference type="Rhea" id="RHEA:11096"/>
        <dbReference type="ChEBI" id="CHEBI:15378"/>
        <dbReference type="ChEBI" id="CHEBI:57597"/>
        <dbReference type="ChEBI" id="CHEBI:57642"/>
        <dbReference type="ChEBI" id="CHEBI:57783"/>
        <dbReference type="ChEBI" id="CHEBI:58349"/>
        <dbReference type="EC" id="1.1.1.94"/>
    </reaction>
</comment>
<feature type="domain" description="Glycerol-3-phosphate dehydrogenase NAD-dependent C-terminal" evidence="17">
    <location>
        <begin position="215"/>
        <end position="356"/>
    </location>
</feature>
<dbReference type="InterPro" id="IPR008927">
    <property type="entry name" value="6-PGluconate_DH-like_C_sf"/>
</dbReference>
<accession>A0A643CKK4</accession>
<feature type="binding site" evidence="10">
    <location>
        <position position="316"/>
    </location>
    <ligand>
        <name>NADPH</name>
        <dbReference type="ChEBI" id="CHEBI:57783"/>
    </ligand>
</feature>
<dbReference type="PRINTS" id="PR00077">
    <property type="entry name" value="GPDHDRGNASE"/>
</dbReference>
<keyword evidence="8 10" id="KW-0594">Phospholipid biosynthesis</keyword>
<dbReference type="Gene3D" id="1.10.1040.10">
    <property type="entry name" value="N-(1-d-carboxylethyl)-l-norvaline Dehydrogenase, domain 2"/>
    <property type="match status" value="1"/>
</dbReference>
<dbReference type="GO" id="GO:0008654">
    <property type="term" value="P:phospholipid biosynthetic process"/>
    <property type="evidence" value="ECO:0007669"/>
    <property type="project" value="UniProtKB-KW"/>
</dbReference>
<feature type="binding site" evidence="13">
    <location>
        <position position="292"/>
    </location>
    <ligand>
        <name>NAD(+)</name>
        <dbReference type="ChEBI" id="CHEBI:57540"/>
    </ligand>
</feature>
<comment type="subcellular location">
    <subcellularLocation>
        <location evidence="10">Cytoplasm</location>
    </subcellularLocation>
</comment>
<feature type="binding site" evidence="10">
    <location>
        <position position="171"/>
    </location>
    <ligand>
        <name>sn-glycerol 3-phosphate</name>
        <dbReference type="ChEBI" id="CHEBI:57597"/>
    </ligand>
</feature>
<dbReference type="PANTHER" id="PTHR11728:SF1">
    <property type="entry name" value="GLYCEROL-3-PHOSPHATE DEHYDROGENASE [NAD(+)] 2, CHLOROPLASTIC"/>
    <property type="match status" value="1"/>
</dbReference>
<feature type="domain" description="Glycerol-3-phosphate dehydrogenase NAD-dependent N-terminal" evidence="16">
    <location>
        <begin position="38"/>
        <end position="192"/>
    </location>
</feature>
<feature type="binding site" evidence="10">
    <location>
        <position position="291"/>
    </location>
    <ligand>
        <name>sn-glycerol 3-phosphate</name>
        <dbReference type="ChEBI" id="CHEBI:57597"/>
    </ligand>
</feature>
<dbReference type="GO" id="GO:0141152">
    <property type="term" value="F:glycerol-3-phosphate dehydrogenase (NAD+) activity"/>
    <property type="evidence" value="ECO:0007669"/>
    <property type="project" value="RHEA"/>
</dbReference>
<comment type="caution">
    <text evidence="18">The sequence shown here is derived from an EMBL/GenBank/DDBJ whole genome shotgun (WGS) entry which is preliminary data.</text>
</comment>